<protein>
    <submittedName>
        <fullName evidence="5">Serine acetyltransferase</fullName>
    </submittedName>
</protein>
<keyword evidence="4" id="KW-0012">Acyltransferase</keyword>
<dbReference type="Gene3D" id="2.160.10.10">
    <property type="entry name" value="Hexapeptide repeat proteins"/>
    <property type="match status" value="1"/>
</dbReference>
<comment type="caution">
    <text evidence="5">The sequence shown here is derived from an EMBL/GenBank/DDBJ whole genome shotgun (WGS) entry which is preliminary data.</text>
</comment>
<dbReference type="AlphaFoldDB" id="A0A928W0L0"/>
<sequence>MRSQIPTSTMLATEPDWTREELRRWWDPSRQLLKSIRQYQKGQSRGGAIGATLKAIGLLQYRFWSVVSGAEIPLNWKFSGGLRLLHPNGIIIDPRVSIGPNCMIFQQVTIVGGVKIGARVDIGAGAKIVRPVTIGDGAKIGANAVVLCDVPAGATAVGVPAKILPPKSQRVIDKAPVDRLTVMEKSL</sequence>
<evidence type="ECO:0000256" key="1">
    <source>
        <dbReference type="ARBA" id="ARBA00007274"/>
    </source>
</evidence>
<dbReference type="InterPro" id="IPR011004">
    <property type="entry name" value="Trimer_LpxA-like_sf"/>
</dbReference>
<name>A0A928W0L0_9CYAN</name>
<dbReference type="InterPro" id="IPR045304">
    <property type="entry name" value="LbH_SAT"/>
</dbReference>
<keyword evidence="2" id="KW-0808">Transferase</keyword>
<organism evidence="5 6">
    <name type="scientific">Zarconia navalis LEGE 11467</name>
    <dbReference type="NCBI Taxonomy" id="1828826"/>
    <lineage>
        <taxon>Bacteria</taxon>
        <taxon>Bacillati</taxon>
        <taxon>Cyanobacteriota</taxon>
        <taxon>Cyanophyceae</taxon>
        <taxon>Oscillatoriophycideae</taxon>
        <taxon>Oscillatoriales</taxon>
        <taxon>Oscillatoriales incertae sedis</taxon>
        <taxon>Zarconia</taxon>
        <taxon>Zarconia navalis</taxon>
    </lineage>
</organism>
<reference evidence="5" key="1">
    <citation type="submission" date="2020-10" db="EMBL/GenBank/DDBJ databases">
        <authorList>
            <person name="Castelo-Branco R."/>
            <person name="Eusebio N."/>
            <person name="Adriana R."/>
            <person name="Vieira A."/>
            <person name="Brugerolle De Fraissinette N."/>
            <person name="Rezende De Castro R."/>
            <person name="Schneider M.P."/>
            <person name="Vasconcelos V."/>
            <person name="Leao P.N."/>
        </authorList>
    </citation>
    <scope>NUCLEOTIDE SEQUENCE</scope>
    <source>
        <strain evidence="5">LEGE 11467</strain>
    </source>
</reference>
<dbReference type="EMBL" id="JADEXN010000150">
    <property type="protein sequence ID" value="MBE9041090.1"/>
    <property type="molecule type" value="Genomic_DNA"/>
</dbReference>
<evidence type="ECO:0000256" key="2">
    <source>
        <dbReference type="ARBA" id="ARBA00022679"/>
    </source>
</evidence>
<gene>
    <name evidence="5" type="ORF">IQ235_09900</name>
</gene>
<dbReference type="CDD" id="cd03354">
    <property type="entry name" value="LbH_SAT"/>
    <property type="match status" value="1"/>
</dbReference>
<dbReference type="GO" id="GO:0031470">
    <property type="term" value="C:carboxysome"/>
    <property type="evidence" value="ECO:0007669"/>
    <property type="project" value="UniProtKB-ARBA"/>
</dbReference>
<proteinExistence type="inferred from homology"/>
<evidence type="ECO:0000256" key="3">
    <source>
        <dbReference type="ARBA" id="ARBA00022737"/>
    </source>
</evidence>
<dbReference type="Pfam" id="PF00132">
    <property type="entry name" value="Hexapep"/>
    <property type="match status" value="1"/>
</dbReference>
<comment type="similarity">
    <text evidence="1">Belongs to the transferase hexapeptide repeat family.</text>
</comment>
<dbReference type="GO" id="GO:0016746">
    <property type="term" value="F:acyltransferase activity"/>
    <property type="evidence" value="ECO:0007669"/>
    <property type="project" value="UniProtKB-KW"/>
</dbReference>
<dbReference type="PANTHER" id="PTHR42811">
    <property type="entry name" value="SERINE ACETYLTRANSFERASE"/>
    <property type="match status" value="1"/>
</dbReference>
<dbReference type="InterPro" id="IPR018357">
    <property type="entry name" value="Hexapep_transf_CS"/>
</dbReference>
<evidence type="ECO:0000313" key="6">
    <source>
        <dbReference type="Proteomes" id="UP000621799"/>
    </source>
</evidence>
<keyword evidence="3" id="KW-0677">Repeat</keyword>
<keyword evidence="6" id="KW-1185">Reference proteome</keyword>
<dbReference type="PROSITE" id="PS00101">
    <property type="entry name" value="HEXAPEP_TRANSFERASES"/>
    <property type="match status" value="1"/>
</dbReference>
<dbReference type="SUPFAM" id="SSF51161">
    <property type="entry name" value="Trimeric LpxA-like enzymes"/>
    <property type="match status" value="1"/>
</dbReference>
<dbReference type="Proteomes" id="UP000621799">
    <property type="component" value="Unassembled WGS sequence"/>
</dbReference>
<evidence type="ECO:0000256" key="4">
    <source>
        <dbReference type="ARBA" id="ARBA00023315"/>
    </source>
</evidence>
<accession>A0A928W0L0</accession>
<dbReference type="InterPro" id="IPR001451">
    <property type="entry name" value="Hexapep"/>
</dbReference>
<evidence type="ECO:0000313" key="5">
    <source>
        <dbReference type="EMBL" id="MBE9041090.1"/>
    </source>
</evidence>
<dbReference type="GO" id="GO:0043886">
    <property type="term" value="F:structural constituent of carboxysome shell"/>
    <property type="evidence" value="ECO:0007669"/>
    <property type="project" value="UniProtKB-ARBA"/>
</dbReference>